<keyword evidence="8 10" id="KW-0503">Monooxygenase</keyword>
<dbReference type="GO" id="GO:0016705">
    <property type="term" value="F:oxidoreductase activity, acting on paired donors, with incorporation or reduction of molecular oxygen"/>
    <property type="evidence" value="ECO:0007669"/>
    <property type="project" value="InterPro"/>
</dbReference>
<proteinExistence type="inferred from homology"/>
<comment type="pathway">
    <text evidence="2">Secondary metabolite biosynthesis.</text>
</comment>
<evidence type="ECO:0000313" key="11">
    <source>
        <dbReference type="EMBL" id="EPQ55704.1"/>
    </source>
</evidence>
<dbReference type="InterPro" id="IPR001128">
    <property type="entry name" value="Cyt_P450"/>
</dbReference>
<dbReference type="Pfam" id="PF00067">
    <property type="entry name" value="p450"/>
    <property type="match status" value="1"/>
</dbReference>
<protein>
    <submittedName>
        <fullName evidence="11">Cytochrome P450</fullName>
    </submittedName>
</protein>
<dbReference type="PANTHER" id="PTHR24305:SF166">
    <property type="entry name" value="CYTOCHROME P450 12A4, MITOCHONDRIAL-RELATED"/>
    <property type="match status" value="1"/>
</dbReference>
<comment type="cofactor">
    <cofactor evidence="1 9">
        <name>heme</name>
        <dbReference type="ChEBI" id="CHEBI:30413"/>
    </cofactor>
</comment>
<dbReference type="AlphaFoldDB" id="S7RRT5"/>
<dbReference type="KEGG" id="gtr:GLOTRDRAFT_75846"/>
<name>S7RRT5_GLOTA</name>
<dbReference type="PRINTS" id="PR00463">
    <property type="entry name" value="EP450I"/>
</dbReference>
<evidence type="ECO:0000256" key="1">
    <source>
        <dbReference type="ARBA" id="ARBA00001971"/>
    </source>
</evidence>
<dbReference type="RefSeq" id="XP_007865750.1">
    <property type="nucleotide sequence ID" value="XM_007867559.1"/>
</dbReference>
<keyword evidence="4 9" id="KW-0349">Heme</keyword>
<dbReference type="GO" id="GO:0020037">
    <property type="term" value="F:heme binding"/>
    <property type="evidence" value="ECO:0007669"/>
    <property type="project" value="InterPro"/>
</dbReference>
<dbReference type="OrthoDB" id="1470350at2759"/>
<evidence type="ECO:0000256" key="10">
    <source>
        <dbReference type="RuleBase" id="RU000461"/>
    </source>
</evidence>
<dbReference type="HOGENOM" id="CLU_001570_5_11_1"/>
<evidence type="ECO:0000256" key="9">
    <source>
        <dbReference type="PIRSR" id="PIRSR602401-1"/>
    </source>
</evidence>
<dbReference type="PANTHER" id="PTHR24305">
    <property type="entry name" value="CYTOCHROME P450"/>
    <property type="match status" value="1"/>
</dbReference>
<dbReference type="InterPro" id="IPR002401">
    <property type="entry name" value="Cyt_P450_E_grp-I"/>
</dbReference>
<feature type="binding site" description="axial binding residue" evidence="9">
    <location>
        <position position="476"/>
    </location>
    <ligand>
        <name>heme</name>
        <dbReference type="ChEBI" id="CHEBI:30413"/>
    </ligand>
    <ligandPart>
        <name>Fe</name>
        <dbReference type="ChEBI" id="CHEBI:18248"/>
    </ligandPart>
</feature>
<evidence type="ECO:0000256" key="6">
    <source>
        <dbReference type="ARBA" id="ARBA00023002"/>
    </source>
</evidence>
<keyword evidence="7 9" id="KW-0408">Iron</keyword>
<dbReference type="GO" id="GO:0005506">
    <property type="term" value="F:iron ion binding"/>
    <property type="evidence" value="ECO:0007669"/>
    <property type="project" value="InterPro"/>
</dbReference>
<sequence>MVASLYCLFALTFLYTVIPRWFRRRSSVSLIRGPKPEFFFGNVRQTMRQNNVEVMSKWAQEFGPVFRFRSLMGNDKLVIYDPKALQYVLNTAAYDFPKPGWLRAFIKTIVGPDIIWSEGDTHKRHRKVMLPAFGYAEARALFPVFRSVGETLGNKWQEIIEDCSDNDGAVIDVHDWLSRATLDAISEAAFEMRLGLMDNQENELGEVYKNFNAESTPASRRLVNAVLDFIPASLISPVFNILPLKQVVILQEHKKRADRVARELLSQKMEELRVGKGKRDVFSLLVKANESMQPERRMTEEEILAQMSTIFVAGHDTTASTLTWVLWLLASHVDAQSRIRDEIRQAQSAGRARGEHQLQLNDIENMVFLQAFLKETLRLYPIVFQTSRVASKDTVLPLSRDIETVDGQTVREIHVPAGAEIIVAIGSYNRDKSIWGEDGDVFNPDRWLEGGAATKQSGSVGVVGNLLSFSSGSRACLGWRFAMVKMQSFIVELIDRFDLRPQHPKQRVRQWGDNLTSPLVDGEEHKGAELHLIVSLASKD</sequence>
<dbReference type="OMA" id="DGIHRIW"/>
<dbReference type="Gene3D" id="1.10.630.10">
    <property type="entry name" value="Cytochrome P450"/>
    <property type="match status" value="1"/>
</dbReference>
<dbReference type="eggNOG" id="KOG0157">
    <property type="taxonomic scope" value="Eukaryota"/>
</dbReference>
<dbReference type="EMBL" id="KB469301">
    <property type="protein sequence ID" value="EPQ55704.1"/>
    <property type="molecule type" value="Genomic_DNA"/>
</dbReference>
<dbReference type="SUPFAM" id="SSF48264">
    <property type="entry name" value="Cytochrome P450"/>
    <property type="match status" value="1"/>
</dbReference>
<evidence type="ECO:0000256" key="5">
    <source>
        <dbReference type="ARBA" id="ARBA00022723"/>
    </source>
</evidence>
<comment type="similarity">
    <text evidence="3 10">Belongs to the cytochrome P450 family.</text>
</comment>
<evidence type="ECO:0000256" key="4">
    <source>
        <dbReference type="ARBA" id="ARBA00022617"/>
    </source>
</evidence>
<evidence type="ECO:0000256" key="8">
    <source>
        <dbReference type="ARBA" id="ARBA00023033"/>
    </source>
</evidence>
<evidence type="ECO:0000313" key="12">
    <source>
        <dbReference type="Proteomes" id="UP000030669"/>
    </source>
</evidence>
<gene>
    <name evidence="11" type="ORF">GLOTRDRAFT_75846</name>
</gene>
<dbReference type="PRINTS" id="PR00385">
    <property type="entry name" value="P450"/>
</dbReference>
<keyword evidence="6 10" id="KW-0560">Oxidoreductase</keyword>
<evidence type="ECO:0000256" key="2">
    <source>
        <dbReference type="ARBA" id="ARBA00005179"/>
    </source>
</evidence>
<keyword evidence="12" id="KW-1185">Reference proteome</keyword>
<dbReference type="InterPro" id="IPR050121">
    <property type="entry name" value="Cytochrome_P450_monoxygenase"/>
</dbReference>
<dbReference type="GO" id="GO:0004497">
    <property type="term" value="F:monooxygenase activity"/>
    <property type="evidence" value="ECO:0007669"/>
    <property type="project" value="UniProtKB-KW"/>
</dbReference>
<accession>S7RRT5</accession>
<reference evidence="11 12" key="1">
    <citation type="journal article" date="2012" name="Science">
        <title>The Paleozoic origin of enzymatic lignin decomposition reconstructed from 31 fungal genomes.</title>
        <authorList>
            <person name="Floudas D."/>
            <person name="Binder M."/>
            <person name="Riley R."/>
            <person name="Barry K."/>
            <person name="Blanchette R.A."/>
            <person name="Henrissat B."/>
            <person name="Martinez A.T."/>
            <person name="Otillar R."/>
            <person name="Spatafora J.W."/>
            <person name="Yadav J.S."/>
            <person name="Aerts A."/>
            <person name="Benoit I."/>
            <person name="Boyd A."/>
            <person name="Carlson A."/>
            <person name="Copeland A."/>
            <person name="Coutinho P.M."/>
            <person name="de Vries R.P."/>
            <person name="Ferreira P."/>
            <person name="Findley K."/>
            <person name="Foster B."/>
            <person name="Gaskell J."/>
            <person name="Glotzer D."/>
            <person name="Gorecki P."/>
            <person name="Heitman J."/>
            <person name="Hesse C."/>
            <person name="Hori C."/>
            <person name="Igarashi K."/>
            <person name="Jurgens J.A."/>
            <person name="Kallen N."/>
            <person name="Kersten P."/>
            <person name="Kohler A."/>
            <person name="Kuees U."/>
            <person name="Kumar T.K.A."/>
            <person name="Kuo A."/>
            <person name="LaButti K."/>
            <person name="Larrondo L.F."/>
            <person name="Lindquist E."/>
            <person name="Ling A."/>
            <person name="Lombard V."/>
            <person name="Lucas S."/>
            <person name="Lundell T."/>
            <person name="Martin R."/>
            <person name="McLaughlin D.J."/>
            <person name="Morgenstern I."/>
            <person name="Morin E."/>
            <person name="Murat C."/>
            <person name="Nagy L.G."/>
            <person name="Nolan M."/>
            <person name="Ohm R.A."/>
            <person name="Patyshakuliyeva A."/>
            <person name="Rokas A."/>
            <person name="Ruiz-Duenas F.J."/>
            <person name="Sabat G."/>
            <person name="Salamov A."/>
            <person name="Samejima M."/>
            <person name="Schmutz J."/>
            <person name="Slot J.C."/>
            <person name="St John F."/>
            <person name="Stenlid J."/>
            <person name="Sun H."/>
            <person name="Sun S."/>
            <person name="Syed K."/>
            <person name="Tsang A."/>
            <person name="Wiebenga A."/>
            <person name="Young D."/>
            <person name="Pisabarro A."/>
            <person name="Eastwood D.C."/>
            <person name="Martin F."/>
            <person name="Cullen D."/>
            <person name="Grigoriev I.V."/>
            <person name="Hibbett D.S."/>
        </authorList>
    </citation>
    <scope>NUCLEOTIDE SEQUENCE [LARGE SCALE GENOMIC DNA]</scope>
    <source>
        <strain evidence="11 12">ATCC 11539</strain>
    </source>
</reference>
<dbReference type="CDD" id="cd11069">
    <property type="entry name" value="CYP_FUM15-like"/>
    <property type="match status" value="1"/>
</dbReference>
<dbReference type="STRING" id="670483.S7RRT5"/>
<keyword evidence="5 9" id="KW-0479">Metal-binding</keyword>
<evidence type="ECO:0000256" key="7">
    <source>
        <dbReference type="ARBA" id="ARBA00023004"/>
    </source>
</evidence>
<dbReference type="PROSITE" id="PS00086">
    <property type="entry name" value="CYTOCHROME_P450"/>
    <property type="match status" value="1"/>
</dbReference>
<dbReference type="GeneID" id="19308550"/>
<organism evidence="11 12">
    <name type="scientific">Gloeophyllum trabeum (strain ATCC 11539 / FP-39264 / Madison 617)</name>
    <name type="common">Brown rot fungus</name>
    <dbReference type="NCBI Taxonomy" id="670483"/>
    <lineage>
        <taxon>Eukaryota</taxon>
        <taxon>Fungi</taxon>
        <taxon>Dikarya</taxon>
        <taxon>Basidiomycota</taxon>
        <taxon>Agaricomycotina</taxon>
        <taxon>Agaricomycetes</taxon>
        <taxon>Gloeophyllales</taxon>
        <taxon>Gloeophyllaceae</taxon>
        <taxon>Gloeophyllum</taxon>
    </lineage>
</organism>
<dbReference type="InterPro" id="IPR017972">
    <property type="entry name" value="Cyt_P450_CS"/>
</dbReference>
<dbReference type="Proteomes" id="UP000030669">
    <property type="component" value="Unassembled WGS sequence"/>
</dbReference>
<dbReference type="InterPro" id="IPR036396">
    <property type="entry name" value="Cyt_P450_sf"/>
</dbReference>
<evidence type="ECO:0000256" key="3">
    <source>
        <dbReference type="ARBA" id="ARBA00010617"/>
    </source>
</evidence>